<evidence type="ECO:0000256" key="1">
    <source>
        <dbReference type="SAM" id="MobiDB-lite"/>
    </source>
</evidence>
<sequence length="196" mass="22924">MRLRTIYPRPRTSIKSLENKVYPYLLRDLDICRPNQVWCSDITYIPMKRGFAYLVVIMDWYSRAVLSWRISNTLDTAFCVEAFEEARQVAGTWPEIMNTDQGCQYTSAAWTDPLKKADVQISMDGKRRWIDNVMVERLWRSLKYEDIYLHEYVDLVALGTGVGEWITFYNHERPHQSHDNQTPWSVWSGSTSAAAA</sequence>
<dbReference type="GO" id="GO:0003676">
    <property type="term" value="F:nucleic acid binding"/>
    <property type="evidence" value="ECO:0007669"/>
    <property type="project" value="InterPro"/>
</dbReference>
<evidence type="ECO:0000313" key="4">
    <source>
        <dbReference type="Proteomes" id="UP000320390"/>
    </source>
</evidence>
<dbReference type="AlphaFoldDB" id="A0A518EP68"/>
<proteinExistence type="predicted"/>
<accession>A0A518EP68</accession>
<dbReference type="InterPro" id="IPR001584">
    <property type="entry name" value="Integrase_cat-core"/>
</dbReference>
<dbReference type="InterPro" id="IPR036397">
    <property type="entry name" value="RNaseH_sf"/>
</dbReference>
<name>A0A518EP68_9BACT</name>
<feature type="compositionally biased region" description="Polar residues" evidence="1">
    <location>
        <begin position="179"/>
        <end position="196"/>
    </location>
</feature>
<dbReference type="PANTHER" id="PTHR46889:SF4">
    <property type="entry name" value="TRANSPOSASE INSO FOR INSERTION SEQUENCE ELEMENT IS911B-RELATED"/>
    <property type="match status" value="1"/>
</dbReference>
<dbReference type="PANTHER" id="PTHR46889">
    <property type="entry name" value="TRANSPOSASE INSF FOR INSERTION SEQUENCE IS3B-RELATED"/>
    <property type="match status" value="1"/>
</dbReference>
<dbReference type="PROSITE" id="PS50994">
    <property type="entry name" value="INTEGRASE"/>
    <property type="match status" value="1"/>
</dbReference>
<organism evidence="3 4">
    <name type="scientific">Saltatorellus ferox</name>
    <dbReference type="NCBI Taxonomy" id="2528018"/>
    <lineage>
        <taxon>Bacteria</taxon>
        <taxon>Pseudomonadati</taxon>
        <taxon>Planctomycetota</taxon>
        <taxon>Planctomycetia</taxon>
        <taxon>Planctomycetia incertae sedis</taxon>
        <taxon>Saltatorellus</taxon>
    </lineage>
</organism>
<dbReference type="Gene3D" id="3.30.420.10">
    <property type="entry name" value="Ribonuclease H-like superfamily/Ribonuclease H"/>
    <property type="match status" value="1"/>
</dbReference>
<feature type="domain" description="Integrase catalytic" evidence="2">
    <location>
        <begin position="30"/>
        <end position="191"/>
    </location>
</feature>
<protein>
    <submittedName>
        <fullName evidence="3">Integrase core domain protein</fullName>
    </submittedName>
</protein>
<feature type="region of interest" description="Disordered" evidence="1">
    <location>
        <begin position="175"/>
        <end position="196"/>
    </location>
</feature>
<evidence type="ECO:0000259" key="2">
    <source>
        <dbReference type="PROSITE" id="PS50994"/>
    </source>
</evidence>
<reference evidence="3 4" key="1">
    <citation type="submission" date="2019-02" db="EMBL/GenBank/DDBJ databases">
        <title>Deep-cultivation of Planctomycetes and their phenomic and genomic characterization uncovers novel biology.</title>
        <authorList>
            <person name="Wiegand S."/>
            <person name="Jogler M."/>
            <person name="Boedeker C."/>
            <person name="Pinto D."/>
            <person name="Vollmers J."/>
            <person name="Rivas-Marin E."/>
            <person name="Kohn T."/>
            <person name="Peeters S.H."/>
            <person name="Heuer A."/>
            <person name="Rast P."/>
            <person name="Oberbeckmann S."/>
            <person name="Bunk B."/>
            <person name="Jeske O."/>
            <person name="Meyerdierks A."/>
            <person name="Storesund J.E."/>
            <person name="Kallscheuer N."/>
            <person name="Luecker S."/>
            <person name="Lage O.M."/>
            <person name="Pohl T."/>
            <person name="Merkel B.J."/>
            <person name="Hornburger P."/>
            <person name="Mueller R.-W."/>
            <person name="Bruemmer F."/>
            <person name="Labrenz M."/>
            <person name="Spormann A.M."/>
            <person name="Op den Camp H."/>
            <person name="Overmann J."/>
            <person name="Amann R."/>
            <person name="Jetten M.S.M."/>
            <person name="Mascher T."/>
            <person name="Medema M.H."/>
            <person name="Devos D.P."/>
            <person name="Kaster A.-K."/>
            <person name="Ovreas L."/>
            <person name="Rohde M."/>
            <person name="Galperin M.Y."/>
            <person name="Jogler C."/>
        </authorList>
    </citation>
    <scope>NUCLEOTIDE SEQUENCE [LARGE SCALE GENOMIC DNA]</scope>
    <source>
        <strain evidence="3 4">Poly30</strain>
    </source>
</reference>
<dbReference type="SUPFAM" id="SSF53098">
    <property type="entry name" value="Ribonuclease H-like"/>
    <property type="match status" value="1"/>
</dbReference>
<dbReference type="NCBIfam" id="NF033516">
    <property type="entry name" value="transpos_IS3"/>
    <property type="match status" value="1"/>
</dbReference>
<keyword evidence="4" id="KW-1185">Reference proteome</keyword>
<dbReference type="Proteomes" id="UP000320390">
    <property type="component" value="Chromosome"/>
</dbReference>
<dbReference type="Pfam" id="PF00665">
    <property type="entry name" value="rve"/>
    <property type="match status" value="1"/>
</dbReference>
<dbReference type="InterPro" id="IPR048020">
    <property type="entry name" value="Transpos_IS3"/>
</dbReference>
<dbReference type="GO" id="GO:0015074">
    <property type="term" value="P:DNA integration"/>
    <property type="evidence" value="ECO:0007669"/>
    <property type="project" value="InterPro"/>
</dbReference>
<dbReference type="InterPro" id="IPR012337">
    <property type="entry name" value="RNaseH-like_sf"/>
</dbReference>
<gene>
    <name evidence="3" type="ORF">Poly30_13780</name>
</gene>
<dbReference type="EMBL" id="CP036434">
    <property type="protein sequence ID" value="QDV05875.1"/>
    <property type="molecule type" value="Genomic_DNA"/>
</dbReference>
<evidence type="ECO:0000313" key="3">
    <source>
        <dbReference type="EMBL" id="QDV05875.1"/>
    </source>
</evidence>
<dbReference type="InterPro" id="IPR050900">
    <property type="entry name" value="Transposase_IS3/IS150/IS904"/>
</dbReference>